<accession>A0A9P6UQ88</accession>
<dbReference type="PANTHER" id="PTHR12286">
    <property type="entry name" value="SACCHAROPINE DEHYDROGENASE-LIKE OXIDOREDUCTASE"/>
    <property type="match status" value="1"/>
</dbReference>
<dbReference type="GO" id="GO:0005811">
    <property type="term" value="C:lipid droplet"/>
    <property type="evidence" value="ECO:0007669"/>
    <property type="project" value="TreeGrafter"/>
</dbReference>
<dbReference type="InterPro" id="IPR051276">
    <property type="entry name" value="Saccharopine_DH-like_oxidrdct"/>
</dbReference>
<dbReference type="EMBL" id="JAAAIP010000570">
    <property type="protein sequence ID" value="KAG0315010.1"/>
    <property type="molecule type" value="Genomic_DNA"/>
</dbReference>
<dbReference type="AlphaFoldDB" id="A0A9P6UQ88"/>
<protein>
    <recommendedName>
        <fullName evidence="2">Saccharopine dehydrogenase NADP binding domain-containing protein</fullName>
    </recommendedName>
</protein>
<dbReference type="GO" id="GO:0005739">
    <property type="term" value="C:mitochondrion"/>
    <property type="evidence" value="ECO:0007669"/>
    <property type="project" value="TreeGrafter"/>
</dbReference>
<reference evidence="3" key="1">
    <citation type="journal article" date="2020" name="Fungal Divers.">
        <title>Resolving the Mortierellaceae phylogeny through synthesis of multi-gene phylogenetics and phylogenomics.</title>
        <authorList>
            <person name="Vandepol N."/>
            <person name="Liber J."/>
            <person name="Desiro A."/>
            <person name="Na H."/>
            <person name="Kennedy M."/>
            <person name="Barry K."/>
            <person name="Grigoriev I.V."/>
            <person name="Miller A.N."/>
            <person name="O'Donnell K."/>
            <person name="Stajich J.E."/>
            <person name="Bonito G."/>
        </authorList>
    </citation>
    <scope>NUCLEOTIDE SEQUENCE</scope>
    <source>
        <strain evidence="3">REB-010B</strain>
    </source>
</reference>
<name>A0A9P6UQ88_9FUNG</name>
<dbReference type="InterPro" id="IPR005097">
    <property type="entry name" value="Sacchrp_dh_NADP-bd"/>
</dbReference>
<comment type="caution">
    <text evidence="3">The sequence shown here is derived from an EMBL/GenBank/DDBJ whole genome shotgun (WGS) entry which is preliminary data.</text>
</comment>
<sequence>MPAPEKTTEREFDIVIYGATGFTGLRTAMYLARTYKQGVRWAISGRSASKLEAVRDKLVAIDPALSNLTIIEADASSHESLEAMAARTKVVLTTVGPFMRYGEPLVAACIKQGTHYVDSTGESPFVFDIIQKHHEEARRKNIMVVPQCGFDSIPSELGTKMVVDFLRKEYNLSTKSAKLSVVKFRGTASGGTFASLSGMLEAEGTGLGSLVDQNQLVPKEIASKLTPAKISVPSTFYDKDFQRWQSYFVMSSTNEKMVKRSHALQIEADGVGYGPHFTYSESMSSKGFFTAAITNFGVSIGGVALSIGPIRRFLEKHVFPPPGTGPTEEELENGHFTMNIIGESELPENVSGDASSSAAVPIRAVAVVQGGEPGYTETCRYLVESALCIVKNENRIRAENNITGGVLTPAFAFGQVLVDRLRALNVNVSVSKL</sequence>
<dbReference type="InterPro" id="IPR036291">
    <property type="entry name" value="NAD(P)-bd_dom_sf"/>
</dbReference>
<gene>
    <name evidence="3" type="ORF">BGZ99_007735</name>
</gene>
<evidence type="ECO:0000313" key="3">
    <source>
        <dbReference type="EMBL" id="KAG0315010.1"/>
    </source>
</evidence>
<evidence type="ECO:0000256" key="1">
    <source>
        <dbReference type="ARBA" id="ARBA00038048"/>
    </source>
</evidence>
<dbReference type="OrthoDB" id="10268090at2759"/>
<dbReference type="Pfam" id="PF03435">
    <property type="entry name" value="Sacchrp_dh_NADP"/>
    <property type="match status" value="1"/>
</dbReference>
<dbReference type="SUPFAM" id="SSF51735">
    <property type="entry name" value="NAD(P)-binding Rossmann-fold domains"/>
    <property type="match status" value="1"/>
</dbReference>
<comment type="similarity">
    <text evidence="1">Belongs to the saccharopine dehydrogenase family.</text>
</comment>
<evidence type="ECO:0000259" key="2">
    <source>
        <dbReference type="Pfam" id="PF03435"/>
    </source>
</evidence>
<feature type="domain" description="Saccharopine dehydrogenase NADP binding" evidence="2">
    <location>
        <begin position="14"/>
        <end position="145"/>
    </location>
</feature>
<dbReference type="GO" id="GO:0009247">
    <property type="term" value="P:glycolipid biosynthetic process"/>
    <property type="evidence" value="ECO:0007669"/>
    <property type="project" value="TreeGrafter"/>
</dbReference>
<evidence type="ECO:0000313" key="4">
    <source>
        <dbReference type="Proteomes" id="UP000738325"/>
    </source>
</evidence>
<dbReference type="Gene3D" id="3.40.50.720">
    <property type="entry name" value="NAD(P)-binding Rossmann-like Domain"/>
    <property type="match status" value="1"/>
</dbReference>
<dbReference type="GO" id="GO:0005886">
    <property type="term" value="C:plasma membrane"/>
    <property type="evidence" value="ECO:0007669"/>
    <property type="project" value="TreeGrafter"/>
</dbReference>
<dbReference type="PANTHER" id="PTHR12286:SF5">
    <property type="entry name" value="SACCHAROPINE DEHYDROGENASE-LIKE OXIDOREDUCTASE"/>
    <property type="match status" value="1"/>
</dbReference>
<dbReference type="Proteomes" id="UP000738325">
    <property type="component" value="Unassembled WGS sequence"/>
</dbReference>
<keyword evidence="4" id="KW-1185">Reference proteome</keyword>
<proteinExistence type="inferred from homology"/>
<organism evidence="3 4">
    <name type="scientific">Dissophora globulifera</name>
    <dbReference type="NCBI Taxonomy" id="979702"/>
    <lineage>
        <taxon>Eukaryota</taxon>
        <taxon>Fungi</taxon>
        <taxon>Fungi incertae sedis</taxon>
        <taxon>Mucoromycota</taxon>
        <taxon>Mortierellomycotina</taxon>
        <taxon>Mortierellomycetes</taxon>
        <taxon>Mortierellales</taxon>
        <taxon>Mortierellaceae</taxon>
        <taxon>Dissophora</taxon>
    </lineage>
</organism>